<accession>A0A4C1VWD8</accession>
<reference evidence="1 2" key="1">
    <citation type="journal article" date="2019" name="Commun. Biol.">
        <title>The bagworm genome reveals a unique fibroin gene that provides high tensile strength.</title>
        <authorList>
            <person name="Kono N."/>
            <person name="Nakamura H."/>
            <person name="Ohtoshi R."/>
            <person name="Tomita M."/>
            <person name="Numata K."/>
            <person name="Arakawa K."/>
        </authorList>
    </citation>
    <scope>NUCLEOTIDE SEQUENCE [LARGE SCALE GENOMIC DNA]</scope>
</reference>
<evidence type="ECO:0000313" key="2">
    <source>
        <dbReference type="Proteomes" id="UP000299102"/>
    </source>
</evidence>
<dbReference type="EMBL" id="BGZK01000422">
    <property type="protein sequence ID" value="GBP42672.1"/>
    <property type="molecule type" value="Genomic_DNA"/>
</dbReference>
<dbReference type="Proteomes" id="UP000299102">
    <property type="component" value="Unassembled WGS sequence"/>
</dbReference>
<protein>
    <submittedName>
        <fullName evidence="1">Uncharacterized protein</fullName>
    </submittedName>
</protein>
<sequence>MRAVYGYGRPWTLATPEESPVRYRPLGFGIRYLIKYRLVPSSMVEGGCHRNSRLLATQQRKLLLPNKAEAAQRLRALPLNREVLGSILTTGELRDERIA</sequence>
<gene>
    <name evidence="1" type="ORF">EVAR_21947_1</name>
</gene>
<organism evidence="1 2">
    <name type="scientific">Eumeta variegata</name>
    <name type="common">Bagworm moth</name>
    <name type="synonym">Eumeta japonica</name>
    <dbReference type="NCBI Taxonomy" id="151549"/>
    <lineage>
        <taxon>Eukaryota</taxon>
        <taxon>Metazoa</taxon>
        <taxon>Ecdysozoa</taxon>
        <taxon>Arthropoda</taxon>
        <taxon>Hexapoda</taxon>
        <taxon>Insecta</taxon>
        <taxon>Pterygota</taxon>
        <taxon>Neoptera</taxon>
        <taxon>Endopterygota</taxon>
        <taxon>Lepidoptera</taxon>
        <taxon>Glossata</taxon>
        <taxon>Ditrysia</taxon>
        <taxon>Tineoidea</taxon>
        <taxon>Psychidae</taxon>
        <taxon>Oiketicinae</taxon>
        <taxon>Eumeta</taxon>
    </lineage>
</organism>
<name>A0A4C1VWD8_EUMVA</name>
<comment type="caution">
    <text evidence="1">The sequence shown here is derived from an EMBL/GenBank/DDBJ whole genome shotgun (WGS) entry which is preliminary data.</text>
</comment>
<proteinExistence type="predicted"/>
<dbReference type="AlphaFoldDB" id="A0A4C1VWD8"/>
<evidence type="ECO:0000313" key="1">
    <source>
        <dbReference type="EMBL" id="GBP42672.1"/>
    </source>
</evidence>
<keyword evidence="2" id="KW-1185">Reference proteome</keyword>